<dbReference type="VEuPathDB" id="FungiDB:GGTG_03651"/>
<sequence length="299" mass="30990">MPTSGLGCCRRIQAAAPVLGSAGGKILGRPPTAPVNVDLHTSSLVKITVAMVLPKALLSALAAAAVVSAAAASSPPVGYLGKRHDACVHSELLQNASKYTGLEPGTPGIRDGLSPSETDSQNFINFCKGRTTTDGKQNTAGSCNPIPLGRIPSTSQMPSAIITRPGHGARLAAGASVQVTVAVRKLDAGYLVNPAVAYYTAPQDLDDRGRIQGHLHVTVQRLAGGYGAAAPPDPTDFVFFKGLDRPLDERGELATEVPGGLPAGVYRVCTMMAARNHQPVVMPVANRGAQDDCVRFEVV</sequence>
<dbReference type="STRING" id="644352.J3NQU5"/>
<dbReference type="HOGENOM" id="CLU_029378_3_1_1"/>
<name>J3NQU5_GAET3</name>
<dbReference type="AlphaFoldDB" id="J3NQU5"/>
<reference evidence="1" key="2">
    <citation type="submission" date="2010-07" db="EMBL/GenBank/DDBJ databases">
        <authorList>
            <consortium name="The Broad Institute Genome Sequencing Platform"/>
            <consortium name="Broad Institute Genome Sequencing Center for Infectious Disease"/>
            <person name="Ma L.-J."/>
            <person name="Dead R."/>
            <person name="Young S."/>
            <person name="Zeng Q."/>
            <person name="Koehrsen M."/>
            <person name="Alvarado L."/>
            <person name="Berlin A."/>
            <person name="Chapman S.B."/>
            <person name="Chen Z."/>
            <person name="Freedman E."/>
            <person name="Gellesch M."/>
            <person name="Goldberg J."/>
            <person name="Griggs A."/>
            <person name="Gujja S."/>
            <person name="Heilman E.R."/>
            <person name="Heiman D."/>
            <person name="Hepburn T."/>
            <person name="Howarth C."/>
            <person name="Jen D."/>
            <person name="Larson L."/>
            <person name="Mehta T."/>
            <person name="Neiman D."/>
            <person name="Pearson M."/>
            <person name="Roberts A."/>
            <person name="Saif S."/>
            <person name="Shea T."/>
            <person name="Shenoy N."/>
            <person name="Sisk P."/>
            <person name="Stolte C."/>
            <person name="Sykes S."/>
            <person name="Walk T."/>
            <person name="White J."/>
            <person name="Yandava C."/>
            <person name="Haas B."/>
            <person name="Nusbaum C."/>
            <person name="Birren B."/>
        </authorList>
    </citation>
    <scope>NUCLEOTIDE SEQUENCE</scope>
    <source>
        <strain evidence="1">R3-111a-1</strain>
    </source>
</reference>
<evidence type="ECO:0000313" key="2">
    <source>
        <dbReference type="EnsemblFungi" id="EJT78551"/>
    </source>
</evidence>
<dbReference type="RefSeq" id="XP_009219696.1">
    <property type="nucleotide sequence ID" value="XM_009221432.1"/>
</dbReference>
<dbReference type="PANTHER" id="PTHR34587">
    <property type="entry name" value="VWFA DOMAIN-CONTAINING PROTEIN"/>
    <property type="match status" value="1"/>
</dbReference>
<dbReference type="PANTHER" id="PTHR34587:SF2">
    <property type="entry name" value="G-PROTEIN COUPLED RECEPTORS FAMILY 1 PROFILE DOMAIN-CONTAINING PROTEIN"/>
    <property type="match status" value="1"/>
</dbReference>
<reference evidence="3" key="1">
    <citation type="submission" date="2010-07" db="EMBL/GenBank/DDBJ databases">
        <title>The genome sequence of Gaeumannomyces graminis var. tritici strain R3-111a-1.</title>
        <authorList>
            <consortium name="The Broad Institute Genome Sequencing Platform"/>
            <person name="Ma L.-J."/>
            <person name="Dead R."/>
            <person name="Young S."/>
            <person name="Zeng Q."/>
            <person name="Koehrsen M."/>
            <person name="Alvarado L."/>
            <person name="Berlin A."/>
            <person name="Chapman S.B."/>
            <person name="Chen Z."/>
            <person name="Freedman E."/>
            <person name="Gellesch M."/>
            <person name="Goldberg J."/>
            <person name="Griggs A."/>
            <person name="Gujja S."/>
            <person name="Heilman E.R."/>
            <person name="Heiman D."/>
            <person name="Hepburn T."/>
            <person name="Howarth C."/>
            <person name="Jen D."/>
            <person name="Larson L."/>
            <person name="Mehta T."/>
            <person name="Neiman D."/>
            <person name="Pearson M."/>
            <person name="Roberts A."/>
            <person name="Saif S."/>
            <person name="Shea T."/>
            <person name="Shenoy N."/>
            <person name="Sisk P."/>
            <person name="Stolte C."/>
            <person name="Sykes S."/>
            <person name="Walk T."/>
            <person name="White J."/>
            <person name="Yandava C."/>
            <person name="Haas B."/>
            <person name="Nusbaum C."/>
            <person name="Birren B."/>
        </authorList>
    </citation>
    <scope>NUCLEOTIDE SEQUENCE [LARGE SCALE GENOMIC DNA]</scope>
    <source>
        <strain evidence="3">R3-111a-1</strain>
    </source>
</reference>
<dbReference type="EMBL" id="GL385396">
    <property type="protein sequence ID" value="EJT78551.1"/>
    <property type="molecule type" value="Genomic_DNA"/>
</dbReference>
<proteinExistence type="predicted"/>
<dbReference type="OrthoDB" id="2336871at2759"/>
<dbReference type="InterPro" id="IPR053216">
    <property type="entry name" value="Appressorial_penetr-assoc"/>
</dbReference>
<keyword evidence="3" id="KW-1185">Reference proteome</keyword>
<evidence type="ECO:0000313" key="3">
    <source>
        <dbReference type="Proteomes" id="UP000006039"/>
    </source>
</evidence>
<dbReference type="eggNOG" id="ENOG502QU23">
    <property type="taxonomic scope" value="Eukaryota"/>
</dbReference>
<dbReference type="EnsemblFungi" id="EJT78551">
    <property type="protein sequence ID" value="EJT78551"/>
    <property type="gene ID" value="GGTG_03651"/>
</dbReference>
<protein>
    <submittedName>
        <fullName evidence="1 2">Uncharacterized protein</fullName>
    </submittedName>
</protein>
<dbReference type="Proteomes" id="UP000006039">
    <property type="component" value="Unassembled WGS sequence"/>
</dbReference>
<organism evidence="1">
    <name type="scientific">Gaeumannomyces tritici (strain R3-111a-1)</name>
    <name type="common">Wheat and barley take-all root rot fungus</name>
    <name type="synonym">Gaeumannomyces graminis var. tritici</name>
    <dbReference type="NCBI Taxonomy" id="644352"/>
    <lineage>
        <taxon>Eukaryota</taxon>
        <taxon>Fungi</taxon>
        <taxon>Dikarya</taxon>
        <taxon>Ascomycota</taxon>
        <taxon>Pezizomycotina</taxon>
        <taxon>Sordariomycetes</taxon>
        <taxon>Sordariomycetidae</taxon>
        <taxon>Magnaporthales</taxon>
        <taxon>Magnaporthaceae</taxon>
        <taxon>Gaeumannomyces</taxon>
    </lineage>
</organism>
<reference evidence="1" key="3">
    <citation type="submission" date="2010-09" db="EMBL/GenBank/DDBJ databases">
        <title>Annotation of Gaeumannomyces graminis var. tritici R3-111a-1.</title>
        <authorList>
            <consortium name="The Broad Institute Genome Sequencing Platform"/>
            <person name="Ma L.-J."/>
            <person name="Dead R."/>
            <person name="Young S.K."/>
            <person name="Zeng Q."/>
            <person name="Gargeya S."/>
            <person name="Fitzgerald M."/>
            <person name="Haas B."/>
            <person name="Abouelleil A."/>
            <person name="Alvarado L."/>
            <person name="Arachchi H.M."/>
            <person name="Berlin A."/>
            <person name="Brown A."/>
            <person name="Chapman S.B."/>
            <person name="Chen Z."/>
            <person name="Dunbar C."/>
            <person name="Freedman E."/>
            <person name="Gearin G."/>
            <person name="Gellesch M."/>
            <person name="Goldberg J."/>
            <person name="Griggs A."/>
            <person name="Gujja S."/>
            <person name="Heiman D."/>
            <person name="Howarth C."/>
            <person name="Larson L."/>
            <person name="Lui A."/>
            <person name="MacDonald P.J.P."/>
            <person name="Mehta T."/>
            <person name="Montmayeur A."/>
            <person name="Murphy C."/>
            <person name="Neiman D."/>
            <person name="Pearson M."/>
            <person name="Priest M."/>
            <person name="Roberts A."/>
            <person name="Saif S."/>
            <person name="Shea T."/>
            <person name="Shenoy N."/>
            <person name="Sisk P."/>
            <person name="Stolte C."/>
            <person name="Sykes S."/>
            <person name="Yandava C."/>
            <person name="Wortman J."/>
            <person name="Nusbaum C."/>
            <person name="Birren B."/>
        </authorList>
    </citation>
    <scope>NUCLEOTIDE SEQUENCE</scope>
    <source>
        <strain evidence="1">R3-111a-1</strain>
    </source>
</reference>
<reference evidence="2" key="4">
    <citation type="journal article" date="2015" name="G3 (Bethesda)">
        <title>Genome sequences of three phytopathogenic species of the Magnaporthaceae family of fungi.</title>
        <authorList>
            <person name="Okagaki L.H."/>
            <person name="Nunes C.C."/>
            <person name="Sailsbery J."/>
            <person name="Clay B."/>
            <person name="Brown D."/>
            <person name="John T."/>
            <person name="Oh Y."/>
            <person name="Young N."/>
            <person name="Fitzgerald M."/>
            <person name="Haas B.J."/>
            <person name="Zeng Q."/>
            <person name="Young S."/>
            <person name="Adiconis X."/>
            <person name="Fan L."/>
            <person name="Levin J.Z."/>
            <person name="Mitchell T.K."/>
            <person name="Okubara P.A."/>
            <person name="Farman M.L."/>
            <person name="Kohn L.M."/>
            <person name="Birren B."/>
            <person name="Ma L.-J."/>
            <person name="Dean R.A."/>
        </authorList>
    </citation>
    <scope>NUCLEOTIDE SEQUENCE</scope>
    <source>
        <strain evidence="2">R3-111a-1</strain>
    </source>
</reference>
<gene>
    <name evidence="2" type="primary">20344109</name>
    <name evidence="1" type="ORF">GGTG_03651</name>
</gene>
<reference evidence="2" key="5">
    <citation type="submission" date="2018-04" db="UniProtKB">
        <authorList>
            <consortium name="EnsemblFungi"/>
        </authorList>
    </citation>
    <scope>IDENTIFICATION</scope>
    <source>
        <strain evidence="2">R3-111a-1</strain>
    </source>
</reference>
<accession>J3NQU5</accession>
<evidence type="ECO:0000313" key="1">
    <source>
        <dbReference type="EMBL" id="EJT78551.1"/>
    </source>
</evidence>
<dbReference type="GeneID" id="20344109"/>